<organism evidence="1 2">
    <name type="scientific">Drosophila gunungcola</name>
    <name type="common">fruit fly</name>
    <dbReference type="NCBI Taxonomy" id="103775"/>
    <lineage>
        <taxon>Eukaryota</taxon>
        <taxon>Metazoa</taxon>
        <taxon>Ecdysozoa</taxon>
        <taxon>Arthropoda</taxon>
        <taxon>Hexapoda</taxon>
        <taxon>Insecta</taxon>
        <taxon>Pterygota</taxon>
        <taxon>Neoptera</taxon>
        <taxon>Endopterygota</taxon>
        <taxon>Diptera</taxon>
        <taxon>Brachycera</taxon>
        <taxon>Muscomorpha</taxon>
        <taxon>Ephydroidea</taxon>
        <taxon>Drosophilidae</taxon>
        <taxon>Drosophila</taxon>
        <taxon>Sophophora</taxon>
    </lineage>
</organism>
<protein>
    <submittedName>
        <fullName evidence="1">Uncharacterized protein</fullName>
    </submittedName>
</protein>
<comment type="caution">
    <text evidence="1">The sequence shown here is derived from an EMBL/GenBank/DDBJ whole genome shotgun (WGS) entry which is preliminary data.</text>
</comment>
<dbReference type="AlphaFoldDB" id="A0A9P9YUM1"/>
<gene>
    <name evidence="1" type="ORF">M5D96_004328</name>
</gene>
<proteinExistence type="predicted"/>
<evidence type="ECO:0000313" key="1">
    <source>
        <dbReference type="EMBL" id="KAI8043004.1"/>
    </source>
</evidence>
<evidence type="ECO:0000313" key="2">
    <source>
        <dbReference type="Proteomes" id="UP001059596"/>
    </source>
</evidence>
<dbReference type="EMBL" id="JAMKOV010000002">
    <property type="protein sequence ID" value="KAI8043004.1"/>
    <property type="molecule type" value="Genomic_DNA"/>
</dbReference>
<accession>A0A9P9YUM1</accession>
<name>A0A9P9YUM1_9MUSC</name>
<reference evidence="1" key="1">
    <citation type="journal article" date="2023" name="Genome Biol. Evol.">
        <title>Long-read-based Genome Assembly of Drosophila gunungcola Reveals Fewer Chemosensory Genes in Flower-breeding Species.</title>
        <authorList>
            <person name="Negi A."/>
            <person name="Liao B.Y."/>
            <person name="Yeh S.D."/>
        </authorList>
    </citation>
    <scope>NUCLEOTIDE SEQUENCE</scope>
    <source>
        <strain evidence="1">Sukarami</strain>
    </source>
</reference>
<dbReference type="Proteomes" id="UP001059596">
    <property type="component" value="Unassembled WGS sequence"/>
</dbReference>
<sequence>MLVIQAVETHPYTYMANALFTWPKQAANEVNKLDVHIELLRAASIACGSKCQLQLENGRKLERRQGLEVLNKSRDLHS</sequence>
<keyword evidence="2" id="KW-1185">Reference proteome</keyword>
<feature type="non-terminal residue" evidence="1">
    <location>
        <position position="78"/>
    </location>
</feature>